<name>A0A840HTX7_9SPHN</name>
<dbReference type="SUPFAM" id="SSF53448">
    <property type="entry name" value="Nucleotide-diphospho-sugar transferases"/>
    <property type="match status" value="1"/>
</dbReference>
<dbReference type="AlphaFoldDB" id="A0A840HTX7"/>
<dbReference type="Pfam" id="PF13641">
    <property type="entry name" value="Glyco_tranf_2_3"/>
    <property type="match status" value="1"/>
</dbReference>
<keyword evidence="2" id="KW-1185">Reference proteome</keyword>
<evidence type="ECO:0008006" key="3">
    <source>
        <dbReference type="Google" id="ProtNLM"/>
    </source>
</evidence>
<dbReference type="Proteomes" id="UP000575068">
    <property type="component" value="Unassembled WGS sequence"/>
</dbReference>
<dbReference type="PANTHER" id="PTHR43179:SF7">
    <property type="entry name" value="RHAMNOSYLTRANSFERASE WBBL"/>
    <property type="match status" value="1"/>
</dbReference>
<gene>
    <name evidence="1" type="ORF">HNQ99_001260</name>
</gene>
<dbReference type="EMBL" id="JACHOV010000004">
    <property type="protein sequence ID" value="MBB4640956.1"/>
    <property type="molecule type" value="Genomic_DNA"/>
</dbReference>
<evidence type="ECO:0000313" key="2">
    <source>
        <dbReference type="Proteomes" id="UP000575068"/>
    </source>
</evidence>
<proteinExistence type="predicted"/>
<dbReference type="InterPro" id="IPR029044">
    <property type="entry name" value="Nucleotide-diphossugar_trans"/>
</dbReference>
<reference evidence="1 2" key="1">
    <citation type="submission" date="2020-08" db="EMBL/GenBank/DDBJ databases">
        <title>Genomic Encyclopedia of Type Strains, Phase IV (KMG-IV): sequencing the most valuable type-strain genomes for metagenomic binning, comparative biology and taxonomic classification.</title>
        <authorList>
            <person name="Goeker M."/>
        </authorList>
    </citation>
    <scope>NUCLEOTIDE SEQUENCE [LARGE SCALE GENOMIC DNA]</scope>
    <source>
        <strain evidence="1 2">DSM 7465</strain>
    </source>
</reference>
<sequence length="339" mass="37642">MNGPVNRISQPSVLVAIVNYRTAGLAIDCLDSLVEEMKAHPGARAVIVDNASGDNSCGRIASAIKKRGWDRWAKLVASPVNGGFAQGNNRAIATDRAAGGSPDYVWLLNPDTRVQPGSMQALLKFMDDHPRAGIAGTLLKDRDGQAWPYAFRFPSLLGEVERGARFGPVSRLLRNHAAVQEMGREPAPVDWVSGASMMIRAELLDSVGPMDESYFLYYEETDLCLQARRDGWECWYVPQACVMHIAGQSTGLTGKDAVVRRMPAYWFESRRYYFLKNHGRFYAMTADMLWIVSHLAWRLRRRILALTDHDPQGLLIDFVKHSALLKGESPAPGKPLGSR</sequence>
<comment type="caution">
    <text evidence="1">The sequence shown here is derived from an EMBL/GenBank/DDBJ whole genome shotgun (WGS) entry which is preliminary data.</text>
</comment>
<organism evidence="1 2">
    <name type="scientific">Rhizorhapis suberifaciens</name>
    <name type="common">corky root of lettuce</name>
    <dbReference type="NCBI Taxonomy" id="13656"/>
    <lineage>
        <taxon>Bacteria</taxon>
        <taxon>Pseudomonadati</taxon>
        <taxon>Pseudomonadota</taxon>
        <taxon>Alphaproteobacteria</taxon>
        <taxon>Sphingomonadales</taxon>
        <taxon>Sphingomonadaceae</taxon>
        <taxon>Rhizorhapis</taxon>
    </lineage>
</organism>
<accession>A0A840HTX7</accession>
<dbReference type="Gene3D" id="3.90.550.10">
    <property type="entry name" value="Spore Coat Polysaccharide Biosynthesis Protein SpsA, Chain A"/>
    <property type="match status" value="1"/>
</dbReference>
<protein>
    <recommendedName>
        <fullName evidence="3">Glycosyltransferase family 2 protein</fullName>
    </recommendedName>
</protein>
<dbReference type="CDD" id="cd04186">
    <property type="entry name" value="GT_2_like_c"/>
    <property type="match status" value="1"/>
</dbReference>
<dbReference type="PANTHER" id="PTHR43179">
    <property type="entry name" value="RHAMNOSYLTRANSFERASE WBBL"/>
    <property type="match status" value="1"/>
</dbReference>
<evidence type="ECO:0000313" key="1">
    <source>
        <dbReference type="EMBL" id="MBB4640956.1"/>
    </source>
</evidence>